<accession>A0A392RHM0</accession>
<dbReference type="Proteomes" id="UP000265520">
    <property type="component" value="Unassembled WGS sequence"/>
</dbReference>
<reference evidence="1 2" key="1">
    <citation type="journal article" date="2018" name="Front. Plant Sci.">
        <title>Red Clover (Trifolium pratense) and Zigzag Clover (T. medium) - A Picture of Genomic Similarities and Differences.</title>
        <authorList>
            <person name="Dluhosova J."/>
            <person name="Istvanek J."/>
            <person name="Nedelnik J."/>
            <person name="Repkova J."/>
        </authorList>
    </citation>
    <scope>NUCLEOTIDE SEQUENCE [LARGE SCALE GENOMIC DNA]</scope>
    <source>
        <strain evidence="2">cv. 10/8</strain>
        <tissue evidence="1">Leaf</tissue>
    </source>
</reference>
<comment type="caution">
    <text evidence="1">The sequence shown here is derived from an EMBL/GenBank/DDBJ whole genome shotgun (WGS) entry which is preliminary data.</text>
</comment>
<protein>
    <submittedName>
        <fullName evidence="1">Uncharacterized protein</fullName>
    </submittedName>
</protein>
<evidence type="ECO:0000313" key="1">
    <source>
        <dbReference type="EMBL" id="MCI35085.1"/>
    </source>
</evidence>
<keyword evidence="2" id="KW-1185">Reference proteome</keyword>
<proteinExistence type="predicted"/>
<name>A0A392RHM0_9FABA</name>
<evidence type="ECO:0000313" key="2">
    <source>
        <dbReference type="Proteomes" id="UP000265520"/>
    </source>
</evidence>
<sequence length="40" mass="4226">PGLLAGRAVGRSNLALASRLMPDFQGTLVGRGMARWASRD</sequence>
<organism evidence="1 2">
    <name type="scientific">Trifolium medium</name>
    <dbReference type="NCBI Taxonomy" id="97028"/>
    <lineage>
        <taxon>Eukaryota</taxon>
        <taxon>Viridiplantae</taxon>
        <taxon>Streptophyta</taxon>
        <taxon>Embryophyta</taxon>
        <taxon>Tracheophyta</taxon>
        <taxon>Spermatophyta</taxon>
        <taxon>Magnoliopsida</taxon>
        <taxon>eudicotyledons</taxon>
        <taxon>Gunneridae</taxon>
        <taxon>Pentapetalae</taxon>
        <taxon>rosids</taxon>
        <taxon>fabids</taxon>
        <taxon>Fabales</taxon>
        <taxon>Fabaceae</taxon>
        <taxon>Papilionoideae</taxon>
        <taxon>50 kb inversion clade</taxon>
        <taxon>NPAAA clade</taxon>
        <taxon>Hologalegina</taxon>
        <taxon>IRL clade</taxon>
        <taxon>Trifolieae</taxon>
        <taxon>Trifolium</taxon>
    </lineage>
</organism>
<dbReference type="AlphaFoldDB" id="A0A392RHM0"/>
<dbReference type="EMBL" id="LXQA010220043">
    <property type="protein sequence ID" value="MCI35085.1"/>
    <property type="molecule type" value="Genomic_DNA"/>
</dbReference>
<feature type="non-terminal residue" evidence="1">
    <location>
        <position position="1"/>
    </location>
</feature>